<feature type="transmembrane region" description="Helical" evidence="7">
    <location>
        <begin position="169"/>
        <end position="188"/>
    </location>
</feature>
<feature type="transmembrane region" description="Helical" evidence="7">
    <location>
        <begin position="437"/>
        <end position="459"/>
    </location>
</feature>
<dbReference type="AlphaFoldDB" id="A0A451F079"/>
<feature type="transmembrane region" description="Helical" evidence="7">
    <location>
        <begin position="112"/>
        <end position="132"/>
    </location>
</feature>
<feature type="transmembrane region" description="Helical" evidence="7">
    <location>
        <begin position="323"/>
        <end position="345"/>
    </location>
</feature>
<evidence type="ECO:0000256" key="1">
    <source>
        <dbReference type="ARBA" id="ARBA00004651"/>
    </source>
</evidence>
<feature type="transmembrane region" description="Helical" evidence="7">
    <location>
        <begin position="77"/>
        <end position="100"/>
    </location>
</feature>
<accession>A0A451F079</accession>
<dbReference type="PANTHER" id="PTHR30250">
    <property type="entry name" value="PST FAMILY PREDICTED COLANIC ACID TRANSPORTER"/>
    <property type="match status" value="1"/>
</dbReference>
<feature type="transmembrane region" description="Helical" evidence="7">
    <location>
        <begin position="410"/>
        <end position="431"/>
    </location>
</feature>
<dbReference type="CDD" id="cd13127">
    <property type="entry name" value="MATE_tuaB_like"/>
    <property type="match status" value="1"/>
</dbReference>
<dbReference type="RefSeq" id="WP_289432002.1">
    <property type="nucleotide sequence ID" value="NZ_JAUCAZ010000001.1"/>
</dbReference>
<evidence type="ECO:0000256" key="2">
    <source>
        <dbReference type="ARBA" id="ARBA00007430"/>
    </source>
</evidence>
<protein>
    <submittedName>
        <fullName evidence="8">Wzx</fullName>
    </submittedName>
</protein>
<keyword evidence="6 7" id="KW-0472">Membrane</keyword>
<feature type="transmembrane region" description="Helical" evidence="7">
    <location>
        <begin position="285"/>
        <end position="303"/>
    </location>
</feature>
<dbReference type="EMBL" id="MH678626">
    <property type="protein sequence ID" value="AZY91821.1"/>
    <property type="molecule type" value="Genomic_DNA"/>
</dbReference>
<sequence length="473" mass="53544">MNKQLKKGFMFTAIGVYSNFLLQLVLNMVLSRLLAPKDYGIVAVMQVFVLFFSMLIEAGMGPAIIQNKSLSNMDNRILFNYSAIFAVLLAVAFGFFGIVLSYFYNNRIYTNLTWLFSLSIFFNGLNIVPTALLNKSKKFKSVNFSVVFGNVFGGIIGVVFAVMGCGVYALIYSSIISSIISFSWNLFFSKIRFSKSFYTAPIRSIWDFSKNQFMFNLINYFSRNSDNILIGKYLGSISLAEYNKAYQLLMMPNTLFLGIVNPVLQPVLSEYQDDIGYVRSTYLKIIHLLALFGVPLSIFLSISSKEIIFFMFGAQWESSVRPFSVLALTVWIQMTLSSSGAIYQARNQSKLLLINGYITGGVLVVSIITGIILGSVNFVAYCLTIGFLLNFFIGFYMLNKYTIFCKFKRFIWEFVSPFILGIIVFVCLITVNQISINGIFLTLLVKGIIFLLVMFFYIVSTNEKENIKLILKK</sequence>
<keyword evidence="4 7" id="KW-0812">Transmembrane</keyword>
<keyword evidence="3" id="KW-1003">Cell membrane</keyword>
<comment type="subcellular location">
    <subcellularLocation>
        <location evidence="1">Cell membrane</location>
        <topology evidence="1">Multi-pass membrane protein</topology>
    </subcellularLocation>
</comment>
<reference evidence="8" key="1">
    <citation type="journal article" date="2019" name="FEMS Microbiol. Lett.">
        <title>High-throughput screening for texturing Lactococcus strains.</title>
        <authorList>
            <person name="Poulsen V.K."/>
            <person name="Derkx P."/>
            <person name="Oregaard G."/>
        </authorList>
    </citation>
    <scope>NUCLEOTIDE SEQUENCE</scope>
    <source>
        <strain evidence="8">Lll4</strain>
    </source>
</reference>
<comment type="similarity">
    <text evidence="2">Belongs to the polysaccharide synthase family.</text>
</comment>
<feature type="transmembrane region" description="Helical" evidence="7">
    <location>
        <begin position="378"/>
        <end position="398"/>
    </location>
</feature>
<evidence type="ECO:0000313" key="8">
    <source>
        <dbReference type="EMBL" id="AZY91821.1"/>
    </source>
</evidence>
<proteinExistence type="inferred from homology"/>
<dbReference type="Pfam" id="PF13440">
    <property type="entry name" value="Polysacc_synt_3"/>
    <property type="match status" value="1"/>
</dbReference>
<evidence type="ECO:0000256" key="3">
    <source>
        <dbReference type="ARBA" id="ARBA00022475"/>
    </source>
</evidence>
<feature type="transmembrane region" description="Helical" evidence="7">
    <location>
        <begin position="352"/>
        <end position="372"/>
    </location>
</feature>
<evidence type="ECO:0000256" key="6">
    <source>
        <dbReference type="ARBA" id="ARBA00023136"/>
    </source>
</evidence>
<organism evidence="8">
    <name type="scientific">Lactococcus lactis</name>
    <dbReference type="NCBI Taxonomy" id="1358"/>
    <lineage>
        <taxon>Bacteria</taxon>
        <taxon>Bacillati</taxon>
        <taxon>Bacillota</taxon>
        <taxon>Bacilli</taxon>
        <taxon>Lactobacillales</taxon>
        <taxon>Streptococcaceae</taxon>
        <taxon>Lactococcus</taxon>
    </lineage>
</organism>
<dbReference type="PANTHER" id="PTHR30250:SF10">
    <property type="entry name" value="LIPOPOLYSACCHARIDE BIOSYNTHESIS PROTEIN WZXC"/>
    <property type="match status" value="1"/>
</dbReference>
<name>A0A451F079_9LACT</name>
<evidence type="ECO:0000256" key="5">
    <source>
        <dbReference type="ARBA" id="ARBA00022989"/>
    </source>
</evidence>
<feature type="transmembrane region" description="Helical" evidence="7">
    <location>
        <begin position="41"/>
        <end position="65"/>
    </location>
</feature>
<keyword evidence="5 7" id="KW-1133">Transmembrane helix</keyword>
<evidence type="ECO:0000256" key="4">
    <source>
        <dbReference type="ARBA" id="ARBA00022692"/>
    </source>
</evidence>
<feature type="transmembrane region" description="Helical" evidence="7">
    <location>
        <begin position="9"/>
        <end position="29"/>
    </location>
</feature>
<evidence type="ECO:0000256" key="7">
    <source>
        <dbReference type="SAM" id="Phobius"/>
    </source>
</evidence>
<feature type="transmembrane region" description="Helical" evidence="7">
    <location>
        <begin position="144"/>
        <end position="163"/>
    </location>
</feature>
<dbReference type="GO" id="GO:0005886">
    <property type="term" value="C:plasma membrane"/>
    <property type="evidence" value="ECO:0007669"/>
    <property type="project" value="UniProtKB-SubCell"/>
</dbReference>
<dbReference type="InterPro" id="IPR050833">
    <property type="entry name" value="Poly_Biosynth_Transport"/>
</dbReference>